<organism evidence="1 2">
    <name type="scientific">Nesterenkonia rhizosphaerae</name>
    <dbReference type="NCBI Taxonomy" id="1348272"/>
    <lineage>
        <taxon>Bacteria</taxon>
        <taxon>Bacillati</taxon>
        <taxon>Actinomycetota</taxon>
        <taxon>Actinomycetes</taxon>
        <taxon>Micrococcales</taxon>
        <taxon>Micrococcaceae</taxon>
        <taxon>Nesterenkonia</taxon>
    </lineage>
</organism>
<proteinExistence type="predicted"/>
<accession>A0ABP9G3V2</accession>
<keyword evidence="2" id="KW-1185">Reference proteome</keyword>
<comment type="caution">
    <text evidence="1">The sequence shown here is derived from an EMBL/GenBank/DDBJ whole genome shotgun (WGS) entry which is preliminary data.</text>
</comment>
<dbReference type="RefSeq" id="WP_345478070.1">
    <property type="nucleotide sequence ID" value="NZ_BAABLW010000007.1"/>
</dbReference>
<name>A0ABP9G3V2_9MICC</name>
<sequence length="176" mass="20239">MLSREKTHPDSPGELQRRVVERLDEMLVKVSMRRGVLWPRPRVPQLVYQLQGRGRVGERLLVRVDEVSGPQDEVQHYDLAWRFETRCADEWKASAHHNTVSDGHDWITMPYRWTTREDSPDMVPVGPGWEEGAFAEFADSVRSWLSLHGPNPEDSEAGEVPGEIGRVYTTYDGRSQ</sequence>
<dbReference type="EMBL" id="BAABLW010000007">
    <property type="protein sequence ID" value="GAA4924496.1"/>
    <property type="molecule type" value="Genomic_DNA"/>
</dbReference>
<evidence type="ECO:0008006" key="3">
    <source>
        <dbReference type="Google" id="ProtNLM"/>
    </source>
</evidence>
<protein>
    <recommendedName>
        <fullName evidence="3">Polyketide cyclase</fullName>
    </recommendedName>
</protein>
<gene>
    <name evidence="1" type="ORF">GCM10025790_22170</name>
</gene>
<reference evidence="2" key="1">
    <citation type="journal article" date="2019" name="Int. J. Syst. Evol. Microbiol.">
        <title>The Global Catalogue of Microorganisms (GCM) 10K type strain sequencing project: providing services to taxonomists for standard genome sequencing and annotation.</title>
        <authorList>
            <consortium name="The Broad Institute Genomics Platform"/>
            <consortium name="The Broad Institute Genome Sequencing Center for Infectious Disease"/>
            <person name="Wu L."/>
            <person name="Ma J."/>
        </authorList>
    </citation>
    <scope>NUCLEOTIDE SEQUENCE [LARGE SCALE GENOMIC DNA]</scope>
    <source>
        <strain evidence="2">JCM 19129</strain>
    </source>
</reference>
<evidence type="ECO:0000313" key="1">
    <source>
        <dbReference type="EMBL" id="GAA4924496.1"/>
    </source>
</evidence>
<dbReference type="Proteomes" id="UP001500368">
    <property type="component" value="Unassembled WGS sequence"/>
</dbReference>
<evidence type="ECO:0000313" key="2">
    <source>
        <dbReference type="Proteomes" id="UP001500368"/>
    </source>
</evidence>